<gene>
    <name evidence="2" type="ORF">F0P93_02615</name>
</gene>
<name>A0A5N1JKM6_9BACT</name>
<organism evidence="2 3">
    <name type="scientific">Larkinella humicola</name>
    <dbReference type="NCBI Taxonomy" id="2607654"/>
    <lineage>
        <taxon>Bacteria</taxon>
        <taxon>Pseudomonadati</taxon>
        <taxon>Bacteroidota</taxon>
        <taxon>Cytophagia</taxon>
        <taxon>Cytophagales</taxon>
        <taxon>Spirosomataceae</taxon>
        <taxon>Larkinella</taxon>
    </lineage>
</organism>
<sequence length="235" mass="26837">MKELERIDDYFAGRLSPEDRDRFEATLPQNPALARSVAFYLLARQTARQEARRMLKPLPVRRLPVRFLTLLAACLLLVLGVGWYLTVWQTPPSAREVADQYLSERYSQLPVSLDGQSDSLKTGSHFYNMGEFRKAETVFESILQREPTHPEALKRAGLVSLRLGNYDQAIERFRRLGQQTDLYANPGIFLEALAYLKRGQPMDKNRAKKLLLTVIQGNLEGKEEAGQLVEKITDN</sequence>
<feature type="transmembrane region" description="Helical" evidence="1">
    <location>
        <begin position="63"/>
        <end position="85"/>
    </location>
</feature>
<dbReference type="Gene3D" id="1.25.40.10">
    <property type="entry name" value="Tetratricopeptide repeat domain"/>
    <property type="match status" value="1"/>
</dbReference>
<comment type="caution">
    <text evidence="2">The sequence shown here is derived from an EMBL/GenBank/DDBJ whole genome shotgun (WGS) entry which is preliminary data.</text>
</comment>
<keyword evidence="1" id="KW-0472">Membrane</keyword>
<dbReference type="EMBL" id="VTWS01000001">
    <property type="protein sequence ID" value="KAA9356661.1"/>
    <property type="molecule type" value="Genomic_DNA"/>
</dbReference>
<reference evidence="2 3" key="1">
    <citation type="submission" date="2019-09" db="EMBL/GenBank/DDBJ databases">
        <title>Genome Sequence of Larkinella sp MA1.</title>
        <authorList>
            <person name="Srinivasan S."/>
        </authorList>
    </citation>
    <scope>NUCLEOTIDE SEQUENCE [LARGE SCALE GENOMIC DNA]</scope>
    <source>
        <strain evidence="2 3">MA1</strain>
    </source>
</reference>
<dbReference type="AlphaFoldDB" id="A0A5N1JKM6"/>
<dbReference type="Pfam" id="PF13432">
    <property type="entry name" value="TPR_16"/>
    <property type="match status" value="1"/>
</dbReference>
<keyword evidence="1" id="KW-0812">Transmembrane</keyword>
<evidence type="ECO:0000256" key="1">
    <source>
        <dbReference type="SAM" id="Phobius"/>
    </source>
</evidence>
<evidence type="ECO:0000313" key="3">
    <source>
        <dbReference type="Proteomes" id="UP000326344"/>
    </source>
</evidence>
<dbReference type="InterPro" id="IPR011990">
    <property type="entry name" value="TPR-like_helical_dom_sf"/>
</dbReference>
<dbReference type="RefSeq" id="WP_150874808.1">
    <property type="nucleotide sequence ID" value="NZ_VTWS01000001.1"/>
</dbReference>
<keyword evidence="3" id="KW-1185">Reference proteome</keyword>
<evidence type="ECO:0000313" key="2">
    <source>
        <dbReference type="EMBL" id="KAA9356661.1"/>
    </source>
</evidence>
<dbReference type="Proteomes" id="UP000326344">
    <property type="component" value="Unassembled WGS sequence"/>
</dbReference>
<dbReference type="SUPFAM" id="SSF48452">
    <property type="entry name" value="TPR-like"/>
    <property type="match status" value="1"/>
</dbReference>
<accession>A0A5N1JKM6</accession>
<proteinExistence type="predicted"/>
<protein>
    <submittedName>
        <fullName evidence="2">Tetratricopeptide repeat protein</fullName>
    </submittedName>
</protein>
<keyword evidence="1" id="KW-1133">Transmembrane helix</keyword>